<feature type="domain" description="Translocation and assembly module TamB C-terminal" evidence="7">
    <location>
        <begin position="1072"/>
        <end position="1409"/>
    </location>
</feature>
<comment type="subcellular location">
    <subcellularLocation>
        <location evidence="1">Membrane</location>
        <topology evidence="1">Single-pass membrane protein</topology>
    </subcellularLocation>
</comment>
<feature type="compositionally biased region" description="Basic and acidic residues" evidence="5">
    <location>
        <begin position="1"/>
        <end position="12"/>
    </location>
</feature>
<evidence type="ECO:0000256" key="5">
    <source>
        <dbReference type="SAM" id="MobiDB-lite"/>
    </source>
</evidence>
<protein>
    <submittedName>
        <fullName evidence="8">Translocation/assembly module TamB domain-containing protein</fullName>
    </submittedName>
</protein>
<feature type="region of interest" description="Disordered" evidence="5">
    <location>
        <begin position="430"/>
        <end position="453"/>
    </location>
</feature>
<dbReference type="Proteomes" id="UP001238603">
    <property type="component" value="Unassembled WGS sequence"/>
</dbReference>
<sequence>MAHSLQRGDRPVSEQAPTTPTTPEAPTPAPRPRRHLGRWFAWSLALGGLLGTAAMGTVWLMGTEAGTAWLLRQAPDVISADAPQGRLLGDFSARQLRLNLPGDTHLQFDGLRWQGLRLGWDRSPQLWARIDAERLQADRIQIRWTSSDTPSAPLTDLRLPVAVKIDELAVGQLDLPSAGTQLSQLQARVALAQPDEHGQQVHTLQLQSLRWQDVQLKGSLRAEADGRMPLQAQLDATGRLPQGPDWQARLQAQGPLLDLPLQLDFKTAGQSLQAQARARPEAAWPLAGLQASLKQFDLAALNADWPRTALSGQLDLDAQDWERPAALKVQISNALGGPWDLQRLPLAKLQADLQFAPAHWQSLQIRSLALDVADARGQPAGQLQAQGQLNPTQASDLQLRLNGLRLDALHSQLLALALDGQLRLRREAATVRAPDPKSPPRPGQKPAPAAPPAWLDLEGQISTRLASSGHPAVATPQLQIKAQLGEQGVRVHRAELSAGKASASVQGEWIRQEQGDWQARLQAQSQQLDPGLLWKPAAGSGAPHSLNLQLSAQLHRSAGSLWPQGEASLRLLPSQWAGQPLQGQLQYLRDAQPARLVLNLEQERNQLQGEVQGLEAMRPEARLKVQWPRLTALTPVLEALAPGLTLEGGLQGDALVRGQVLPAPSKARASSRWSWSTQGQLALQQLVMRQPGRQAKLQQGRLSWQLGTDAAEPLGVTLDAGPLVLTQAQRSVQVEGLLAKLSGTWSRHQLQLQGQARPLPTSAGDPPLPGAALQLALEGQLNALPFGLSGQQEALDWRLSLQQARLRPQPTTANDPWLQIEPVQARLTLSPGAELLSAELQEGHASIAGGQARIRWSQARYQAPQNSSALPTLQLDALLEPLALAPLLAKAQPDFGWGGDLLVDGRLHLDTRQGTNLTFELQRLSGDLSVTEDRGVQRLGLSDFGLRLQARQGVWSLTQALAGSNLGGFGGIVVARTDPRALMPPMDAPIEGTVQANVANLATWGGWIPAGWRVSGAMTAGFMLGGTLRDPQLRGQAQGEGLAVRNPLMGVDVRDTRFLLALEGTRARLQQFSAHAADGELRLSGEARLGAQPDLRLDLQAEKFGLLTRLDRRIITSGQGQVHLTPGSVDVQGAFRIDEGLFDFSKGDAPTLDEDVVVRRPVSAQQAARRDAPPMKVAVQLDLDLGEQMKLRGRGLDTRLQGQLKLQHKDGKPSLVGTVRTEGGTYDAYGQKLTVEKGEILFTGVLDNPRLDVLAVRPNTDVRVGVTVGGTALNPRIKLFSEPELPETDKLSWLLLGRGPDELGRADTALLQRAALALLSGEGESTSGKLMKNLGLDELSVSQGAQDDARGAIVRVGKQLSKRVYVGYERGLNATTGNWQLIYRIAQRFTLRAQSGEDSALDLIWQWRWQ</sequence>
<comment type="caution">
    <text evidence="8">The sequence shown here is derived from an EMBL/GenBank/DDBJ whole genome shotgun (WGS) entry which is preliminary data.</text>
</comment>
<evidence type="ECO:0000256" key="6">
    <source>
        <dbReference type="SAM" id="Phobius"/>
    </source>
</evidence>
<feature type="compositionally biased region" description="Pro residues" evidence="5">
    <location>
        <begin position="436"/>
        <end position="451"/>
    </location>
</feature>
<evidence type="ECO:0000256" key="3">
    <source>
        <dbReference type="ARBA" id="ARBA00022989"/>
    </source>
</evidence>
<evidence type="ECO:0000256" key="1">
    <source>
        <dbReference type="ARBA" id="ARBA00004167"/>
    </source>
</evidence>
<keyword evidence="9" id="KW-1185">Reference proteome</keyword>
<feature type="region of interest" description="Disordered" evidence="5">
    <location>
        <begin position="1"/>
        <end position="33"/>
    </location>
</feature>
<keyword evidence="3 6" id="KW-1133">Transmembrane helix</keyword>
<evidence type="ECO:0000313" key="8">
    <source>
        <dbReference type="EMBL" id="MDL5033012.1"/>
    </source>
</evidence>
<evidence type="ECO:0000256" key="2">
    <source>
        <dbReference type="ARBA" id="ARBA00022692"/>
    </source>
</evidence>
<gene>
    <name evidence="8" type="ORF">QRD43_13940</name>
</gene>
<dbReference type="EMBL" id="JASVDS010000003">
    <property type="protein sequence ID" value="MDL5033012.1"/>
    <property type="molecule type" value="Genomic_DNA"/>
</dbReference>
<name>A0ABT7LL85_9BURK</name>
<dbReference type="PANTHER" id="PTHR36985:SF1">
    <property type="entry name" value="TRANSLOCATION AND ASSEMBLY MODULE SUBUNIT TAMB"/>
    <property type="match status" value="1"/>
</dbReference>
<reference evidence="8 9" key="1">
    <citation type="submission" date="2023-06" db="EMBL/GenBank/DDBJ databases">
        <title>Pelomonas sp. APW6 16S ribosomal RNA gene genome sequencing and assembly.</title>
        <authorList>
            <person name="Woo H."/>
        </authorList>
    </citation>
    <scope>NUCLEOTIDE SEQUENCE [LARGE SCALE GENOMIC DNA]</scope>
    <source>
        <strain evidence="8 9">APW6</strain>
    </source>
</reference>
<keyword evidence="4 6" id="KW-0472">Membrane</keyword>
<keyword evidence="2 6" id="KW-0812">Transmembrane</keyword>
<evidence type="ECO:0000256" key="4">
    <source>
        <dbReference type="ARBA" id="ARBA00023136"/>
    </source>
</evidence>
<feature type="transmembrane region" description="Helical" evidence="6">
    <location>
        <begin position="39"/>
        <end position="62"/>
    </location>
</feature>
<evidence type="ECO:0000259" key="7">
    <source>
        <dbReference type="Pfam" id="PF04357"/>
    </source>
</evidence>
<evidence type="ECO:0000313" key="9">
    <source>
        <dbReference type="Proteomes" id="UP001238603"/>
    </source>
</evidence>
<dbReference type="Pfam" id="PF04357">
    <property type="entry name" value="TamB"/>
    <property type="match status" value="1"/>
</dbReference>
<accession>A0ABT7LL85</accession>
<dbReference type="InterPro" id="IPR007452">
    <property type="entry name" value="TamB_C"/>
</dbReference>
<dbReference type="PANTHER" id="PTHR36985">
    <property type="entry name" value="TRANSLOCATION AND ASSEMBLY MODULE SUBUNIT TAMB"/>
    <property type="match status" value="1"/>
</dbReference>
<proteinExistence type="predicted"/>
<organism evidence="8 9">
    <name type="scientific">Roseateles subflavus</name>
    <dbReference type="NCBI Taxonomy" id="3053353"/>
    <lineage>
        <taxon>Bacteria</taxon>
        <taxon>Pseudomonadati</taxon>
        <taxon>Pseudomonadota</taxon>
        <taxon>Betaproteobacteria</taxon>
        <taxon>Burkholderiales</taxon>
        <taxon>Sphaerotilaceae</taxon>
        <taxon>Roseateles</taxon>
    </lineage>
</organism>